<name>A0A2R4ALQ2_9CAUD</name>
<sequence length="53" mass="6128">MSLWDINGNFTGSVDKAKKVLDVISDEELELLRELKLIRERKEKLKNIIEAGE</sequence>
<evidence type="ECO:0000313" key="1">
    <source>
        <dbReference type="EMBL" id="AVR75936.1"/>
    </source>
</evidence>
<evidence type="ECO:0000313" key="2">
    <source>
        <dbReference type="Proteomes" id="UP000244741"/>
    </source>
</evidence>
<accession>A0A2R4ALQ2</accession>
<dbReference type="Proteomes" id="UP000244741">
    <property type="component" value="Segment"/>
</dbReference>
<organism evidence="1 2">
    <name type="scientific">Aeromonas phage AhSzq-1</name>
    <dbReference type="NCBI Taxonomy" id="2138298"/>
    <lineage>
        <taxon>Viruses</taxon>
        <taxon>Duplodnaviria</taxon>
        <taxon>Heunggongvirae</taxon>
        <taxon>Uroviricota</taxon>
        <taxon>Caudoviricetes</taxon>
        <taxon>Demerecviridae</taxon>
        <taxon>Shenzhenvirus</taxon>
        <taxon>Shenzhenvirus AhSzq1</taxon>
    </lineage>
</organism>
<dbReference type="EMBL" id="MG676224">
    <property type="protein sequence ID" value="AVR75936.1"/>
    <property type="molecule type" value="Genomic_DNA"/>
</dbReference>
<protein>
    <submittedName>
        <fullName evidence="1">MerR family transcriptional regulator</fullName>
    </submittedName>
</protein>
<proteinExistence type="predicted"/>
<gene>
    <name evidence="1" type="ORF">AhSzq1_43</name>
</gene>
<reference evidence="1 2" key="1">
    <citation type="submission" date="2017-12" db="EMBL/GenBank/DDBJ databases">
        <title>Genomic characterization of T5-related Aeromonas hydrophila phages AhSzq-1 and AhSzw-1 and proposal to be two new species.</title>
        <authorList>
            <person name="Chen L."/>
            <person name="Yuan S."/>
            <person name="Ma Y."/>
        </authorList>
    </citation>
    <scope>NUCLEOTIDE SEQUENCE [LARGE SCALE GENOMIC DNA]</scope>
    <source>
        <strain evidence="1">Seawater</strain>
    </source>
</reference>
<keyword evidence="2" id="KW-1185">Reference proteome</keyword>